<proteinExistence type="predicted"/>
<protein>
    <submittedName>
        <fullName evidence="1">Uncharacterized protein</fullName>
    </submittedName>
</protein>
<dbReference type="Proteomes" id="UP001054945">
    <property type="component" value="Unassembled WGS sequence"/>
</dbReference>
<comment type="caution">
    <text evidence="1">The sequence shown here is derived from an EMBL/GenBank/DDBJ whole genome shotgun (WGS) entry which is preliminary data.</text>
</comment>
<organism evidence="1 2">
    <name type="scientific">Caerostris extrusa</name>
    <name type="common">Bark spider</name>
    <name type="synonym">Caerostris bankana</name>
    <dbReference type="NCBI Taxonomy" id="172846"/>
    <lineage>
        <taxon>Eukaryota</taxon>
        <taxon>Metazoa</taxon>
        <taxon>Ecdysozoa</taxon>
        <taxon>Arthropoda</taxon>
        <taxon>Chelicerata</taxon>
        <taxon>Arachnida</taxon>
        <taxon>Araneae</taxon>
        <taxon>Araneomorphae</taxon>
        <taxon>Entelegynae</taxon>
        <taxon>Araneoidea</taxon>
        <taxon>Araneidae</taxon>
        <taxon>Caerostris</taxon>
    </lineage>
</organism>
<keyword evidence="2" id="KW-1185">Reference proteome</keyword>
<evidence type="ECO:0000313" key="2">
    <source>
        <dbReference type="Proteomes" id="UP001054945"/>
    </source>
</evidence>
<reference evidence="1 2" key="1">
    <citation type="submission" date="2021-06" db="EMBL/GenBank/DDBJ databases">
        <title>Caerostris extrusa draft genome.</title>
        <authorList>
            <person name="Kono N."/>
            <person name="Arakawa K."/>
        </authorList>
    </citation>
    <scope>NUCLEOTIDE SEQUENCE [LARGE SCALE GENOMIC DNA]</scope>
</reference>
<name>A0AAV4RY05_CAEEX</name>
<dbReference type="EMBL" id="BPLR01008712">
    <property type="protein sequence ID" value="GIY26640.1"/>
    <property type="molecule type" value="Genomic_DNA"/>
</dbReference>
<gene>
    <name evidence="1" type="ORF">CEXT_563981</name>
</gene>
<sequence>MAATQPPQKEKDEIFRDPRLNNLRVIITVILQFKLTINRGIYWRAFLIETHIDRSRGRLNQVYLPKNKHEALVDTGDNHTFPDILNASRSLGFRHL</sequence>
<accession>A0AAV4RY05</accession>
<evidence type="ECO:0000313" key="1">
    <source>
        <dbReference type="EMBL" id="GIY26640.1"/>
    </source>
</evidence>
<dbReference type="AlphaFoldDB" id="A0AAV4RY05"/>